<dbReference type="Proteomes" id="UP000595610">
    <property type="component" value="Plasmid unnamed"/>
</dbReference>
<dbReference type="EMBL" id="CP066077">
    <property type="protein sequence ID" value="QQC67995.1"/>
    <property type="molecule type" value="Genomic_DNA"/>
</dbReference>
<geneLocation type="plasmid" evidence="1 2">
    <name>unnamed</name>
</geneLocation>
<reference evidence="1 2" key="1">
    <citation type="submission" date="2020-12" db="EMBL/GenBank/DDBJ databases">
        <title>FDA dAtabase for Regulatory Grade micrObial Sequences (FDA-ARGOS): Supporting development and validation of Infectious Disease Dx tests.</title>
        <authorList>
            <person name="Nelson B."/>
            <person name="Plummer A."/>
            <person name="Tallon L."/>
            <person name="Sadzewicz L."/>
            <person name="Zhao X."/>
            <person name="Boylan J."/>
            <person name="Ott S."/>
            <person name="Bowen H."/>
            <person name="Vavikolanu K."/>
            <person name="Mehta A."/>
            <person name="Aluvathingal J."/>
            <person name="Nadendla S."/>
            <person name="Myers T."/>
            <person name="Yan Y."/>
            <person name="Sichtig H."/>
        </authorList>
    </citation>
    <scope>NUCLEOTIDE SEQUENCE [LARGE SCALE GENOMIC DNA]</scope>
    <source>
        <strain evidence="1 2">FDAARGOS_1049</strain>
        <plasmid evidence="1 2">unnamed</plasmid>
    </source>
</reference>
<evidence type="ECO:0008006" key="3">
    <source>
        <dbReference type="Google" id="ProtNLM"/>
    </source>
</evidence>
<dbReference type="Gene3D" id="3.90.550.40">
    <property type="match status" value="1"/>
</dbReference>
<dbReference type="AlphaFoldDB" id="A0A7T4TCF8"/>
<proteinExistence type="predicted"/>
<dbReference type="SUPFAM" id="SSF53448">
    <property type="entry name" value="Nucleotide-diphospho-sugar transferases"/>
    <property type="match status" value="1"/>
</dbReference>
<organism evidence="1 2">
    <name type="scientific">Paraburkholderia ginsengisoli</name>
    <dbReference type="NCBI Taxonomy" id="311231"/>
    <lineage>
        <taxon>Bacteria</taxon>
        <taxon>Pseudomonadati</taxon>
        <taxon>Pseudomonadota</taxon>
        <taxon>Betaproteobacteria</taxon>
        <taxon>Burkholderiales</taxon>
        <taxon>Burkholderiaceae</taxon>
        <taxon>Paraburkholderia</taxon>
    </lineage>
</organism>
<protein>
    <recommendedName>
        <fullName evidence="3">Glycosyltransferase</fullName>
    </recommendedName>
</protein>
<keyword evidence="1" id="KW-0614">Plasmid</keyword>
<gene>
    <name evidence="1" type="ORF">I6I06_28890</name>
</gene>
<dbReference type="InterPro" id="IPR029044">
    <property type="entry name" value="Nucleotide-diphossugar_trans"/>
</dbReference>
<dbReference type="KEGG" id="pgis:I6I06_28890"/>
<accession>A0A7T4TCF8</accession>
<evidence type="ECO:0000313" key="2">
    <source>
        <dbReference type="Proteomes" id="UP000595610"/>
    </source>
</evidence>
<evidence type="ECO:0000313" key="1">
    <source>
        <dbReference type="EMBL" id="QQC67995.1"/>
    </source>
</evidence>
<dbReference type="RefSeq" id="WP_157004286.1">
    <property type="nucleotide sequence ID" value="NZ_CP066077.1"/>
</dbReference>
<keyword evidence="2" id="KW-1185">Reference proteome</keyword>
<name>A0A7T4TCF8_9BURK</name>
<sequence length="250" mass="27883">MPRIVVSTPMFNGQCYQAYVESLLKLQFVFLQSGIEMAFHTLKNSSFIPKARNLLVDMFMQEEGATHLLFIDADMSFDASDILRMIGADLDVLGAIYSSKHINWPKVVQIARQHPGLSPQDLSWLASAYGTFTPMSGQLEIPVDKPFEVQGIGTGILLIRRAVFEKLEQAYPDLRTLGESLGTDPRLISAPFEPLRKYGGLLSEDISFCERWREIGGRIHACAWGRTGHVGTHEYLSDVANAARLRIPLG</sequence>